<dbReference type="AlphaFoldDB" id="A0A9P1FSJ7"/>
<feature type="non-terminal residue" evidence="1">
    <location>
        <position position="1"/>
    </location>
</feature>
<organism evidence="1">
    <name type="scientific">Cladocopium goreaui</name>
    <dbReference type="NCBI Taxonomy" id="2562237"/>
    <lineage>
        <taxon>Eukaryota</taxon>
        <taxon>Sar</taxon>
        <taxon>Alveolata</taxon>
        <taxon>Dinophyceae</taxon>
        <taxon>Suessiales</taxon>
        <taxon>Symbiodiniaceae</taxon>
        <taxon>Cladocopium</taxon>
    </lineage>
</organism>
<gene>
    <name evidence="1" type="ORF">C1SCF055_LOCUS12719</name>
</gene>
<sequence length="95" mass="10603">LDEVRVFDPPDFRTKSHFEWSALPHFGSTMSKNGYCRSVPEISSNWKTAPQFDMQQVTGADATPTLKRRQVDPIDWVVDPGTDLGAAVVPLELLS</sequence>
<reference evidence="2 3" key="2">
    <citation type="submission" date="2024-05" db="EMBL/GenBank/DDBJ databases">
        <authorList>
            <person name="Chen Y."/>
            <person name="Shah S."/>
            <person name="Dougan E. K."/>
            <person name="Thang M."/>
            <person name="Chan C."/>
        </authorList>
    </citation>
    <scope>NUCLEOTIDE SEQUENCE [LARGE SCALE GENOMIC DNA]</scope>
</reference>
<accession>A0A9P1FSJ7</accession>
<proteinExistence type="predicted"/>
<evidence type="ECO:0000313" key="2">
    <source>
        <dbReference type="EMBL" id="CAL4772562.1"/>
    </source>
</evidence>
<dbReference type="EMBL" id="CAMXCT010000970">
    <property type="protein sequence ID" value="CAI3985250.1"/>
    <property type="molecule type" value="Genomic_DNA"/>
</dbReference>
<comment type="caution">
    <text evidence="1">The sequence shown here is derived from an EMBL/GenBank/DDBJ whole genome shotgun (WGS) entry which is preliminary data.</text>
</comment>
<dbReference type="Proteomes" id="UP001152797">
    <property type="component" value="Unassembled WGS sequence"/>
</dbReference>
<feature type="non-terminal residue" evidence="1">
    <location>
        <position position="95"/>
    </location>
</feature>
<evidence type="ECO:0000313" key="3">
    <source>
        <dbReference type="Proteomes" id="UP001152797"/>
    </source>
</evidence>
<dbReference type="EMBL" id="CAMXCT030000970">
    <property type="protein sequence ID" value="CAL4772562.1"/>
    <property type="molecule type" value="Genomic_DNA"/>
</dbReference>
<dbReference type="EMBL" id="CAMXCT020000970">
    <property type="protein sequence ID" value="CAL1138625.1"/>
    <property type="molecule type" value="Genomic_DNA"/>
</dbReference>
<evidence type="ECO:0000313" key="1">
    <source>
        <dbReference type="EMBL" id="CAI3985250.1"/>
    </source>
</evidence>
<reference evidence="1" key="1">
    <citation type="submission" date="2022-10" db="EMBL/GenBank/DDBJ databases">
        <authorList>
            <person name="Chen Y."/>
            <person name="Dougan E. K."/>
            <person name="Chan C."/>
            <person name="Rhodes N."/>
            <person name="Thang M."/>
        </authorList>
    </citation>
    <scope>NUCLEOTIDE SEQUENCE</scope>
</reference>
<name>A0A9P1FSJ7_9DINO</name>
<protein>
    <submittedName>
        <fullName evidence="1">Uncharacterized protein</fullName>
    </submittedName>
</protein>
<keyword evidence="3" id="KW-1185">Reference proteome</keyword>